<evidence type="ECO:0000313" key="3">
    <source>
        <dbReference type="Proteomes" id="UP001601303"/>
    </source>
</evidence>
<gene>
    <name evidence="2" type="ORF">ACFYNQ_49740</name>
</gene>
<accession>A0ABW6MKF1</accession>
<dbReference type="Proteomes" id="UP001601303">
    <property type="component" value="Unassembled WGS sequence"/>
</dbReference>
<sequence>MSRHTRRRSPLQIELTVVGAGILAAAAAVTAVSVAWAGEVEHGHDTVEKAGADHAVFVQGDELVGNTIHVFKRAQDGTLSAAGGYATGGKGGDQVDAPTDSLASHGLTRLRRPVPAAPRGQRGQQHRHVVPGPRDRN</sequence>
<dbReference type="EMBL" id="JBIAHM010000030">
    <property type="protein sequence ID" value="MFE9606609.1"/>
    <property type="molecule type" value="Genomic_DNA"/>
</dbReference>
<comment type="caution">
    <text evidence="2">The sequence shown here is derived from an EMBL/GenBank/DDBJ whole genome shotgun (WGS) entry which is preliminary data.</text>
</comment>
<evidence type="ECO:0000313" key="2">
    <source>
        <dbReference type="EMBL" id="MFE9606609.1"/>
    </source>
</evidence>
<dbReference type="RefSeq" id="WP_388115241.1">
    <property type="nucleotide sequence ID" value="NZ_JBIAHM010000030.1"/>
</dbReference>
<feature type="region of interest" description="Disordered" evidence="1">
    <location>
        <begin position="79"/>
        <end position="137"/>
    </location>
</feature>
<organism evidence="2 3">
    <name type="scientific">Streptomyces hokutonensis</name>
    <dbReference type="NCBI Taxonomy" id="1306990"/>
    <lineage>
        <taxon>Bacteria</taxon>
        <taxon>Bacillati</taxon>
        <taxon>Actinomycetota</taxon>
        <taxon>Actinomycetes</taxon>
        <taxon>Kitasatosporales</taxon>
        <taxon>Streptomycetaceae</taxon>
        <taxon>Streptomyces</taxon>
    </lineage>
</organism>
<name>A0ABW6MKF1_9ACTN</name>
<keyword evidence="3" id="KW-1185">Reference proteome</keyword>
<evidence type="ECO:0000256" key="1">
    <source>
        <dbReference type="SAM" id="MobiDB-lite"/>
    </source>
</evidence>
<protein>
    <submittedName>
        <fullName evidence="2">Uncharacterized protein</fullName>
    </submittedName>
</protein>
<reference evidence="2 3" key="1">
    <citation type="submission" date="2024-10" db="EMBL/GenBank/DDBJ databases">
        <title>The Natural Products Discovery Center: Release of the First 8490 Sequenced Strains for Exploring Actinobacteria Biosynthetic Diversity.</title>
        <authorList>
            <person name="Kalkreuter E."/>
            <person name="Kautsar S.A."/>
            <person name="Yang D."/>
            <person name="Bader C.D."/>
            <person name="Teijaro C.N."/>
            <person name="Fluegel L."/>
            <person name="Davis C.M."/>
            <person name="Simpson J.R."/>
            <person name="Lauterbach L."/>
            <person name="Steele A.D."/>
            <person name="Gui C."/>
            <person name="Meng S."/>
            <person name="Li G."/>
            <person name="Viehrig K."/>
            <person name="Ye F."/>
            <person name="Su P."/>
            <person name="Kiefer A.F."/>
            <person name="Nichols A."/>
            <person name="Cepeda A.J."/>
            <person name="Yan W."/>
            <person name="Fan B."/>
            <person name="Jiang Y."/>
            <person name="Adhikari A."/>
            <person name="Zheng C.-J."/>
            <person name="Schuster L."/>
            <person name="Cowan T.M."/>
            <person name="Smanski M.J."/>
            <person name="Chevrette M.G."/>
            <person name="De Carvalho L.P.S."/>
            <person name="Shen B."/>
        </authorList>
    </citation>
    <scope>NUCLEOTIDE SEQUENCE [LARGE SCALE GENOMIC DNA]</scope>
    <source>
        <strain evidence="2 3">NPDC006488</strain>
    </source>
</reference>
<proteinExistence type="predicted"/>